<dbReference type="InterPro" id="IPR050109">
    <property type="entry name" value="HTH-type_TetR-like_transc_reg"/>
</dbReference>
<evidence type="ECO:0000256" key="4">
    <source>
        <dbReference type="PROSITE-ProRule" id="PRU00335"/>
    </source>
</evidence>
<dbReference type="OrthoDB" id="5242433at2"/>
<dbReference type="Gene3D" id="1.10.357.10">
    <property type="entry name" value="Tetracycline Repressor, domain 2"/>
    <property type="match status" value="1"/>
</dbReference>
<dbReference type="EMBL" id="RKMH01000011">
    <property type="protein sequence ID" value="RPA58555.1"/>
    <property type="molecule type" value="Genomic_DNA"/>
</dbReference>
<dbReference type="Pfam" id="PF00440">
    <property type="entry name" value="TetR_N"/>
    <property type="match status" value="1"/>
</dbReference>
<dbReference type="PRINTS" id="PR00455">
    <property type="entry name" value="HTHTETR"/>
</dbReference>
<name>A0A3N4G8A2_9ACTN</name>
<sequence>MRRMTFDERRAALIDAAIRVIARDGLAAATTRAIVGEADMPQGALFYIFSSRESLISAVIEEITSAERLGALLSVELIDSDAGLAEVLTAAMDSYVRLLESDPRRELALLEVATHAMRHDPEAGRRQWEVYRSAVADALGFIADTMSLRWRMPTDELAHMVTSSLDGLTLSWLTDHDSDAARRHIAVLASTFAAMAVPIDGMGRIGSEGREQ</sequence>
<dbReference type="InterPro" id="IPR001647">
    <property type="entry name" value="HTH_TetR"/>
</dbReference>
<dbReference type="GO" id="GO:0003700">
    <property type="term" value="F:DNA-binding transcription factor activity"/>
    <property type="evidence" value="ECO:0007669"/>
    <property type="project" value="TreeGrafter"/>
</dbReference>
<keyword evidence="3" id="KW-0804">Transcription</keyword>
<evidence type="ECO:0000256" key="3">
    <source>
        <dbReference type="ARBA" id="ARBA00023163"/>
    </source>
</evidence>
<reference evidence="6 7" key="1">
    <citation type="submission" date="2018-11" db="EMBL/GenBank/DDBJ databases">
        <title>Draft genome sequence of Gordonia sp. RS15-1S isolated from rice stems.</title>
        <authorList>
            <person name="Muangham S."/>
        </authorList>
    </citation>
    <scope>NUCLEOTIDE SEQUENCE [LARGE SCALE GENOMIC DNA]</scope>
    <source>
        <strain evidence="6 7">RS15-1S</strain>
    </source>
</reference>
<dbReference type="PANTHER" id="PTHR30055">
    <property type="entry name" value="HTH-TYPE TRANSCRIPTIONAL REGULATOR RUTR"/>
    <property type="match status" value="1"/>
</dbReference>
<dbReference type="InterPro" id="IPR036271">
    <property type="entry name" value="Tet_transcr_reg_TetR-rel_C_sf"/>
</dbReference>
<proteinExistence type="predicted"/>
<keyword evidence="2 4" id="KW-0238">DNA-binding</keyword>
<accession>A0A3N4G8A2</accession>
<dbReference type="GO" id="GO:0000976">
    <property type="term" value="F:transcription cis-regulatory region binding"/>
    <property type="evidence" value="ECO:0007669"/>
    <property type="project" value="TreeGrafter"/>
</dbReference>
<evidence type="ECO:0000313" key="7">
    <source>
        <dbReference type="Proteomes" id="UP000267536"/>
    </source>
</evidence>
<dbReference type="SUPFAM" id="SSF48498">
    <property type="entry name" value="Tetracyclin repressor-like, C-terminal domain"/>
    <property type="match status" value="1"/>
</dbReference>
<feature type="DNA-binding region" description="H-T-H motif" evidence="4">
    <location>
        <begin position="30"/>
        <end position="49"/>
    </location>
</feature>
<evidence type="ECO:0000256" key="1">
    <source>
        <dbReference type="ARBA" id="ARBA00023015"/>
    </source>
</evidence>
<dbReference type="PANTHER" id="PTHR30055:SF234">
    <property type="entry name" value="HTH-TYPE TRANSCRIPTIONAL REGULATOR BETI"/>
    <property type="match status" value="1"/>
</dbReference>
<dbReference type="Proteomes" id="UP000267536">
    <property type="component" value="Unassembled WGS sequence"/>
</dbReference>
<dbReference type="InterPro" id="IPR009057">
    <property type="entry name" value="Homeodomain-like_sf"/>
</dbReference>
<keyword evidence="7" id="KW-1185">Reference proteome</keyword>
<evidence type="ECO:0000259" key="5">
    <source>
        <dbReference type="PROSITE" id="PS50977"/>
    </source>
</evidence>
<organism evidence="6 7">
    <name type="scientific">Gordonia oryzae</name>
    <dbReference type="NCBI Taxonomy" id="2487349"/>
    <lineage>
        <taxon>Bacteria</taxon>
        <taxon>Bacillati</taxon>
        <taxon>Actinomycetota</taxon>
        <taxon>Actinomycetes</taxon>
        <taxon>Mycobacteriales</taxon>
        <taxon>Gordoniaceae</taxon>
        <taxon>Gordonia</taxon>
    </lineage>
</organism>
<protein>
    <submittedName>
        <fullName evidence="6">TetR family transcriptional regulator</fullName>
    </submittedName>
</protein>
<dbReference type="SUPFAM" id="SSF46689">
    <property type="entry name" value="Homeodomain-like"/>
    <property type="match status" value="1"/>
</dbReference>
<dbReference type="AlphaFoldDB" id="A0A3N4G8A2"/>
<evidence type="ECO:0000313" key="6">
    <source>
        <dbReference type="EMBL" id="RPA58555.1"/>
    </source>
</evidence>
<gene>
    <name evidence="6" type="ORF">EF294_15425</name>
</gene>
<feature type="domain" description="HTH tetR-type" evidence="5">
    <location>
        <begin position="7"/>
        <end position="67"/>
    </location>
</feature>
<comment type="caution">
    <text evidence="6">The sequence shown here is derived from an EMBL/GenBank/DDBJ whole genome shotgun (WGS) entry which is preliminary data.</text>
</comment>
<evidence type="ECO:0000256" key="2">
    <source>
        <dbReference type="ARBA" id="ARBA00023125"/>
    </source>
</evidence>
<keyword evidence="1" id="KW-0805">Transcription regulation</keyword>
<dbReference type="PROSITE" id="PS50977">
    <property type="entry name" value="HTH_TETR_2"/>
    <property type="match status" value="1"/>
</dbReference>